<accession>A0A815GD63</accession>
<keyword evidence="3 8" id="KW-1133">Transmembrane helix</keyword>
<dbReference type="Gene3D" id="1.20.1070.10">
    <property type="entry name" value="Rhodopsin 7-helix transmembrane proteins"/>
    <property type="match status" value="1"/>
</dbReference>
<dbReference type="EMBL" id="CAJNOJ010000250">
    <property type="protein sequence ID" value="CAF1337090.1"/>
    <property type="molecule type" value="Genomic_DNA"/>
</dbReference>
<organism evidence="10 13">
    <name type="scientific">Adineta ricciae</name>
    <name type="common">Rotifer</name>
    <dbReference type="NCBI Taxonomy" id="249248"/>
    <lineage>
        <taxon>Eukaryota</taxon>
        <taxon>Metazoa</taxon>
        <taxon>Spiralia</taxon>
        <taxon>Gnathifera</taxon>
        <taxon>Rotifera</taxon>
        <taxon>Eurotatoria</taxon>
        <taxon>Bdelloidea</taxon>
        <taxon>Adinetida</taxon>
        <taxon>Adinetidae</taxon>
        <taxon>Adineta</taxon>
    </lineage>
</organism>
<feature type="transmembrane region" description="Helical" evidence="8">
    <location>
        <begin position="393"/>
        <end position="420"/>
    </location>
</feature>
<evidence type="ECO:0000256" key="8">
    <source>
        <dbReference type="SAM" id="Phobius"/>
    </source>
</evidence>
<sequence>MNKPSIILDHHVPNNFLLISVVAVLTYVRSHVNVPFHLMQFKLAMLHQYLLDKFVQIHHRSIPWIIVVQKFELFLDFILSTEHLRSYISERHLIEVKTKQVFSPKLSLFVLLLPFLFPVTLATKLPSPSNLNLYLLTDYTLTFSLNLSLHKPHWNAGCCLQVNQTMCDARSYSSISSHSIYVSNDTSSGTFLFDGGNQAIDHRRLFRADEMATDHDFLNNQTLFCQRYDDFRSLSSNQLAKFTYSIVVIGIIFNTFVFLVLMCGSLRRSSSFTLFLALTCFDLLSLASSIFALLFRNFMTYLKASPPFCKMFGIFFLYFRQCSSTTLLLIAIERCIVIKYPLCRYIFNKFRLPFLACMMLLYIVPIPFDFIFYTSGSLHCEAFDTLHAHRYQIFRGFFTVVSYALIPFCGISISNLIIIFELKNSSKRFKIKDDDGTAKNFTTNLMDKRGTTVMLFVASFAFLLLLGPFYIHWCITYLFYNYPQCHFTRNLYENVQVCMGVFHPYLTIFEKAMREANHAVNFLLYMATSRRFRSDFKTICTRLFYCTIGSAILFLYKHICFCCAAPSCLGTLERRVSDAKEQDSMLDANRKNHAAYKTSHYHSNFERRRQKQLLKATLVNKTTSTGSTLTPATSFNASPTPAAKSVRTLTWNFHDPLLRPKENQRQAARLSRHFSTSETI</sequence>
<dbReference type="GO" id="GO:0005886">
    <property type="term" value="C:plasma membrane"/>
    <property type="evidence" value="ECO:0007669"/>
    <property type="project" value="TreeGrafter"/>
</dbReference>
<dbReference type="PROSITE" id="PS50262">
    <property type="entry name" value="G_PROTEIN_RECEP_F1_2"/>
    <property type="match status" value="1"/>
</dbReference>
<evidence type="ECO:0000256" key="7">
    <source>
        <dbReference type="ARBA" id="ARBA00023224"/>
    </source>
</evidence>
<evidence type="ECO:0000256" key="1">
    <source>
        <dbReference type="ARBA" id="ARBA00004141"/>
    </source>
</evidence>
<evidence type="ECO:0000313" key="12">
    <source>
        <dbReference type="Proteomes" id="UP000663828"/>
    </source>
</evidence>
<dbReference type="Proteomes" id="UP000663828">
    <property type="component" value="Unassembled WGS sequence"/>
</dbReference>
<feature type="domain" description="G-protein coupled receptors family 1 profile" evidence="9">
    <location>
        <begin position="253"/>
        <end position="525"/>
    </location>
</feature>
<reference evidence="10" key="1">
    <citation type="submission" date="2021-02" db="EMBL/GenBank/DDBJ databases">
        <authorList>
            <person name="Nowell W R."/>
        </authorList>
    </citation>
    <scope>NUCLEOTIDE SEQUENCE</scope>
</reference>
<protein>
    <recommendedName>
        <fullName evidence="9">G-protein coupled receptors family 1 profile domain-containing protein</fullName>
    </recommendedName>
</protein>
<evidence type="ECO:0000313" key="11">
    <source>
        <dbReference type="EMBL" id="CAF1650373.1"/>
    </source>
</evidence>
<keyword evidence="5 8" id="KW-0472">Membrane</keyword>
<dbReference type="Proteomes" id="UP000663852">
    <property type="component" value="Unassembled WGS sequence"/>
</dbReference>
<dbReference type="InterPro" id="IPR000276">
    <property type="entry name" value="GPCR_Rhodpsn"/>
</dbReference>
<evidence type="ECO:0000313" key="10">
    <source>
        <dbReference type="EMBL" id="CAF1337090.1"/>
    </source>
</evidence>
<dbReference type="Pfam" id="PF00001">
    <property type="entry name" value="7tm_1"/>
    <property type="match status" value="1"/>
</dbReference>
<evidence type="ECO:0000256" key="3">
    <source>
        <dbReference type="ARBA" id="ARBA00022989"/>
    </source>
</evidence>
<keyword evidence="4" id="KW-0297">G-protein coupled receptor</keyword>
<dbReference type="OrthoDB" id="10032198at2759"/>
<evidence type="ECO:0000313" key="13">
    <source>
        <dbReference type="Proteomes" id="UP000663852"/>
    </source>
</evidence>
<feature type="transmembrane region" description="Helical" evidence="8">
    <location>
        <begin position="274"/>
        <end position="299"/>
    </location>
</feature>
<feature type="transmembrane region" description="Helical" evidence="8">
    <location>
        <begin position="106"/>
        <end position="125"/>
    </location>
</feature>
<evidence type="ECO:0000256" key="4">
    <source>
        <dbReference type="ARBA" id="ARBA00023040"/>
    </source>
</evidence>
<evidence type="ECO:0000259" key="9">
    <source>
        <dbReference type="PROSITE" id="PS50262"/>
    </source>
</evidence>
<dbReference type="GO" id="GO:0004930">
    <property type="term" value="F:G protein-coupled receptor activity"/>
    <property type="evidence" value="ECO:0007669"/>
    <property type="project" value="UniProtKB-KW"/>
</dbReference>
<feature type="transmembrane region" description="Helical" evidence="8">
    <location>
        <begin position="352"/>
        <end position="373"/>
    </location>
</feature>
<keyword evidence="7" id="KW-0807">Transducer</keyword>
<gene>
    <name evidence="10" type="ORF">EDS130_LOCUS32520</name>
    <name evidence="11" type="ORF">XAT740_LOCUS54855</name>
</gene>
<keyword evidence="12" id="KW-1185">Reference proteome</keyword>
<evidence type="ECO:0000256" key="6">
    <source>
        <dbReference type="ARBA" id="ARBA00023170"/>
    </source>
</evidence>
<dbReference type="PANTHER" id="PTHR24243">
    <property type="entry name" value="G-PROTEIN COUPLED RECEPTOR"/>
    <property type="match status" value="1"/>
</dbReference>
<feature type="transmembrane region" description="Helical" evidence="8">
    <location>
        <begin position="12"/>
        <end position="32"/>
    </location>
</feature>
<dbReference type="AlphaFoldDB" id="A0A815GD63"/>
<evidence type="ECO:0000256" key="5">
    <source>
        <dbReference type="ARBA" id="ARBA00023136"/>
    </source>
</evidence>
<dbReference type="EMBL" id="CAJNOR010010015">
    <property type="protein sequence ID" value="CAF1650373.1"/>
    <property type="molecule type" value="Genomic_DNA"/>
</dbReference>
<dbReference type="PROSITE" id="PS00237">
    <property type="entry name" value="G_PROTEIN_RECEP_F1_1"/>
    <property type="match status" value="1"/>
</dbReference>
<name>A0A815GD63_ADIRI</name>
<comment type="subcellular location">
    <subcellularLocation>
        <location evidence="1">Membrane</location>
        <topology evidence="1">Multi-pass membrane protein</topology>
    </subcellularLocation>
</comment>
<feature type="transmembrane region" description="Helical" evidence="8">
    <location>
        <begin position="453"/>
        <end position="480"/>
    </location>
</feature>
<feature type="transmembrane region" description="Helical" evidence="8">
    <location>
        <begin position="311"/>
        <end position="332"/>
    </location>
</feature>
<proteinExistence type="predicted"/>
<dbReference type="SUPFAM" id="SSF81321">
    <property type="entry name" value="Family A G protein-coupled receptor-like"/>
    <property type="match status" value="1"/>
</dbReference>
<dbReference type="CDD" id="cd00637">
    <property type="entry name" value="7tm_classA_rhodopsin-like"/>
    <property type="match status" value="1"/>
</dbReference>
<feature type="transmembrane region" description="Helical" evidence="8">
    <location>
        <begin position="242"/>
        <end position="262"/>
    </location>
</feature>
<keyword evidence="2 8" id="KW-0812">Transmembrane</keyword>
<keyword evidence="6" id="KW-0675">Receptor</keyword>
<dbReference type="InterPro" id="IPR017452">
    <property type="entry name" value="GPCR_Rhodpsn_7TM"/>
</dbReference>
<evidence type="ECO:0000256" key="2">
    <source>
        <dbReference type="ARBA" id="ARBA00022692"/>
    </source>
</evidence>
<dbReference type="PANTHER" id="PTHR24243:SF233">
    <property type="entry name" value="THYROTROPIN-RELEASING HORMONE RECEPTOR"/>
    <property type="match status" value="1"/>
</dbReference>
<comment type="caution">
    <text evidence="10">The sequence shown here is derived from an EMBL/GenBank/DDBJ whole genome shotgun (WGS) entry which is preliminary data.</text>
</comment>